<dbReference type="Gene3D" id="2.60.120.200">
    <property type="match status" value="1"/>
</dbReference>
<name>A6DMC0_9BACT</name>
<gene>
    <name evidence="4" type="ORF">LNTAR_15612</name>
</gene>
<dbReference type="GO" id="GO:0005975">
    <property type="term" value="P:carbohydrate metabolic process"/>
    <property type="evidence" value="ECO:0007669"/>
    <property type="project" value="InterPro"/>
</dbReference>
<dbReference type="SUPFAM" id="SSF49785">
    <property type="entry name" value="Galactose-binding domain-like"/>
    <property type="match status" value="1"/>
</dbReference>
<dbReference type="eggNOG" id="COG2273">
    <property type="taxonomic scope" value="Bacteria"/>
</dbReference>
<dbReference type="RefSeq" id="WP_007279019.1">
    <property type="nucleotide sequence ID" value="NZ_ABCK01000011.1"/>
</dbReference>
<comment type="caution">
    <text evidence="4">The sequence shown here is derived from an EMBL/GenBank/DDBJ whole genome shotgun (WGS) entry which is preliminary data.</text>
</comment>
<dbReference type="EMBL" id="ABCK01000011">
    <property type="protein sequence ID" value="EDM27110.1"/>
    <property type="molecule type" value="Genomic_DNA"/>
</dbReference>
<dbReference type="AlphaFoldDB" id="A6DMC0"/>
<dbReference type="PANTHER" id="PTHR10963:SF55">
    <property type="entry name" value="GLYCOSIDE HYDROLASE FAMILY 16 PROTEIN"/>
    <property type="match status" value="1"/>
</dbReference>
<dbReference type="PROSITE" id="PS51762">
    <property type="entry name" value="GH16_2"/>
    <property type="match status" value="1"/>
</dbReference>
<dbReference type="InterPro" id="IPR000757">
    <property type="entry name" value="Beta-glucanase-like"/>
</dbReference>
<dbReference type="CDD" id="cd08023">
    <property type="entry name" value="GH16_laminarinase_like"/>
    <property type="match status" value="1"/>
</dbReference>
<dbReference type="InterPro" id="IPR008979">
    <property type="entry name" value="Galactose-bd-like_sf"/>
</dbReference>
<sequence length="475" mass="55199">MNKFFGMALAAFSLFAVSAESKVTGIHYFSEKPTSINKHCGNKSDSDSNCYAWIPKGKWEQSAKLDITKEEKIEGKYSYKFTLSHGWSRWILEMKKGKSVDYSAYDRLVFYLKSADAKYWDSFKLIIESPNKWYTKELAELGFKANGLWQRIEIPIADLAKAGVDTKNITKLMQFSWGGGVAGGNEFYLDNLCLEKGARQMYDIPEPKVWSPDMIKSNPFEDMTSYELVWSDEFEFDGSPNPDKWQFEEGFSRNRELQWYQKENAVCKDGKLIIEARREVKPNPTYKKGGDWRQERNNIEYTSSSIKTSDLHSWKYGRFEIRAKVDAISGTWPAIWTVGDQGQWPSSGEIDLMEYYKGKILANTVWGTRKRWHGEWNAAKKSLSSFGKGWDDHFHVWRMDWDENYIKIYVDDVLLNKTDLSKTINPMNWGPKNPFQSEHHIILNMALGGDNGGRPMEEEYPAKFIVDYVRIYQKK</sequence>
<dbReference type="SUPFAM" id="SSF49899">
    <property type="entry name" value="Concanavalin A-like lectins/glucanases"/>
    <property type="match status" value="1"/>
</dbReference>
<feature type="domain" description="GH16" evidence="3">
    <location>
        <begin position="199"/>
        <end position="475"/>
    </location>
</feature>
<dbReference type="Proteomes" id="UP000004947">
    <property type="component" value="Unassembled WGS sequence"/>
</dbReference>
<evidence type="ECO:0000256" key="1">
    <source>
        <dbReference type="ARBA" id="ARBA00006865"/>
    </source>
</evidence>
<evidence type="ECO:0000259" key="3">
    <source>
        <dbReference type="PROSITE" id="PS51762"/>
    </source>
</evidence>
<keyword evidence="5" id="KW-1185">Reference proteome</keyword>
<dbReference type="STRING" id="313628.LNTAR_15612"/>
<protein>
    <submittedName>
        <fullName evidence="4">Beta-glucanase</fullName>
    </submittedName>
</protein>
<dbReference type="GO" id="GO:0004553">
    <property type="term" value="F:hydrolase activity, hydrolyzing O-glycosyl compounds"/>
    <property type="evidence" value="ECO:0007669"/>
    <property type="project" value="InterPro"/>
</dbReference>
<dbReference type="InterPro" id="IPR013320">
    <property type="entry name" value="ConA-like_dom_sf"/>
</dbReference>
<accession>A6DMC0</accession>
<reference evidence="4 5" key="1">
    <citation type="journal article" date="2010" name="J. Bacteriol.">
        <title>Genome sequence of Lentisphaera araneosa HTCC2155T, the type species of the order Lentisphaerales in the phylum Lentisphaerae.</title>
        <authorList>
            <person name="Thrash J.C."/>
            <person name="Cho J.C."/>
            <person name="Vergin K.L."/>
            <person name="Morris R.M."/>
            <person name="Giovannoni S.J."/>
        </authorList>
    </citation>
    <scope>NUCLEOTIDE SEQUENCE [LARGE SCALE GENOMIC DNA]</scope>
    <source>
        <strain evidence="4 5">HTCC2155</strain>
    </source>
</reference>
<dbReference type="PANTHER" id="PTHR10963">
    <property type="entry name" value="GLYCOSYL HYDROLASE-RELATED"/>
    <property type="match status" value="1"/>
</dbReference>
<dbReference type="Pfam" id="PF00722">
    <property type="entry name" value="Glyco_hydro_16"/>
    <property type="match status" value="1"/>
</dbReference>
<evidence type="ECO:0000313" key="4">
    <source>
        <dbReference type="EMBL" id="EDM27110.1"/>
    </source>
</evidence>
<organism evidence="4 5">
    <name type="scientific">Lentisphaera araneosa HTCC2155</name>
    <dbReference type="NCBI Taxonomy" id="313628"/>
    <lineage>
        <taxon>Bacteria</taxon>
        <taxon>Pseudomonadati</taxon>
        <taxon>Lentisphaerota</taxon>
        <taxon>Lentisphaeria</taxon>
        <taxon>Lentisphaerales</taxon>
        <taxon>Lentisphaeraceae</taxon>
        <taxon>Lentisphaera</taxon>
    </lineage>
</organism>
<dbReference type="Gene3D" id="2.60.120.430">
    <property type="entry name" value="Galactose-binding lectin"/>
    <property type="match status" value="1"/>
</dbReference>
<evidence type="ECO:0000256" key="2">
    <source>
        <dbReference type="SAM" id="SignalP"/>
    </source>
</evidence>
<feature type="signal peptide" evidence="2">
    <location>
        <begin position="1"/>
        <end position="18"/>
    </location>
</feature>
<dbReference type="InterPro" id="IPR050546">
    <property type="entry name" value="Glycosyl_Hydrlase_16"/>
</dbReference>
<comment type="similarity">
    <text evidence="1">Belongs to the glycosyl hydrolase 16 family.</text>
</comment>
<proteinExistence type="inferred from homology"/>
<feature type="chain" id="PRO_5002694141" evidence="2">
    <location>
        <begin position="19"/>
        <end position="475"/>
    </location>
</feature>
<evidence type="ECO:0000313" key="5">
    <source>
        <dbReference type="Proteomes" id="UP000004947"/>
    </source>
</evidence>
<keyword evidence="2" id="KW-0732">Signal</keyword>